<comment type="caution">
    <text evidence="1">The sequence shown here is derived from an EMBL/GenBank/DDBJ whole genome shotgun (WGS) entry which is preliminary data.</text>
</comment>
<reference evidence="1" key="1">
    <citation type="submission" date="2020-05" db="EMBL/GenBank/DDBJ databases">
        <title>Large-scale comparative analyses of tick genomes elucidate their genetic diversity and vector capacities.</title>
        <authorList>
            <person name="Jia N."/>
            <person name="Wang J."/>
            <person name="Shi W."/>
            <person name="Du L."/>
            <person name="Sun Y."/>
            <person name="Zhan W."/>
            <person name="Jiang J."/>
            <person name="Wang Q."/>
            <person name="Zhang B."/>
            <person name="Ji P."/>
            <person name="Sakyi L.B."/>
            <person name="Cui X."/>
            <person name="Yuan T."/>
            <person name="Jiang B."/>
            <person name="Yang W."/>
            <person name="Lam T.T.-Y."/>
            <person name="Chang Q."/>
            <person name="Ding S."/>
            <person name="Wang X."/>
            <person name="Zhu J."/>
            <person name="Ruan X."/>
            <person name="Zhao L."/>
            <person name="Wei J."/>
            <person name="Que T."/>
            <person name="Du C."/>
            <person name="Cheng J."/>
            <person name="Dai P."/>
            <person name="Han X."/>
            <person name="Huang E."/>
            <person name="Gao Y."/>
            <person name="Liu J."/>
            <person name="Shao H."/>
            <person name="Ye R."/>
            <person name="Li L."/>
            <person name="Wei W."/>
            <person name="Wang X."/>
            <person name="Wang C."/>
            <person name="Yang T."/>
            <person name="Huo Q."/>
            <person name="Li W."/>
            <person name="Guo W."/>
            <person name="Chen H."/>
            <person name="Zhou L."/>
            <person name="Ni X."/>
            <person name="Tian J."/>
            <person name="Zhou Y."/>
            <person name="Sheng Y."/>
            <person name="Liu T."/>
            <person name="Pan Y."/>
            <person name="Xia L."/>
            <person name="Li J."/>
            <person name="Zhao F."/>
            <person name="Cao W."/>
        </authorList>
    </citation>
    <scope>NUCLEOTIDE SEQUENCE</scope>
    <source>
        <strain evidence="1">Hyas-2018</strain>
    </source>
</reference>
<dbReference type="EMBL" id="CM023481">
    <property type="protein sequence ID" value="KAH6946973.1"/>
    <property type="molecule type" value="Genomic_DNA"/>
</dbReference>
<sequence length="639" mass="71371">MSARRLRRRFLHVSSTAVCGNLRPEGGIDDAEEASEAGCGSVDGNLESGVLGPISFLIKEQAKSLLAIKELQDRVKTLHEFRNDTVASQEIQQTIQSNLERPLQVFLTASKEPTKAASVHRTDSRAPLSGLESKSWTVNLKPRRHKDGPLMTAVSSRARAGSAAVGGGLSQGAAAKSLASLSSKGDTASAILESDEQDSGLDSDCREHGSRESTLAPKDELMELLEVIQEQSVQLQERMRKMEKSKNLDMMLRGGAASRSEELEFHEKELRARLSEMEVERSKHRLQVRQLQATIHRIEGERVACVKKLQTSLSERKELEKVHSLYMQYARAGPSYLHLANSYADLWSAASPQGTQQLLGDIAKGITTAEGKAKVSNILKESNVLELKRLLLVYKLENQALKEKADESDQHWFAKLSEWKAAEAALRVDIQTLLKEKQERLDHFRRHQRDMEIMQAKYKELEMTVWALDNVEHEKDFRQGEGLLPVATRFVQPTDQRHPRPCQNFSYGDTGCKAKRMPPMLLNQARNSPLMSPRGGYATELRLNSPVVDPLEEVVSSNKGMAYEPVKSRYHKSTVFAGQPQKTFSPYCQDHRAGAAVMPSVAVHLMNLEDGSEEELKSDPKSNIEIICNEFDPLSENGR</sequence>
<keyword evidence="2" id="KW-1185">Reference proteome</keyword>
<proteinExistence type="predicted"/>
<gene>
    <name evidence="1" type="ORF">HPB50_016273</name>
</gene>
<evidence type="ECO:0000313" key="1">
    <source>
        <dbReference type="EMBL" id="KAH6946973.1"/>
    </source>
</evidence>
<organism evidence="1 2">
    <name type="scientific">Hyalomma asiaticum</name>
    <name type="common">Tick</name>
    <dbReference type="NCBI Taxonomy" id="266040"/>
    <lineage>
        <taxon>Eukaryota</taxon>
        <taxon>Metazoa</taxon>
        <taxon>Ecdysozoa</taxon>
        <taxon>Arthropoda</taxon>
        <taxon>Chelicerata</taxon>
        <taxon>Arachnida</taxon>
        <taxon>Acari</taxon>
        <taxon>Parasitiformes</taxon>
        <taxon>Ixodida</taxon>
        <taxon>Ixodoidea</taxon>
        <taxon>Ixodidae</taxon>
        <taxon>Hyalomminae</taxon>
        <taxon>Hyalomma</taxon>
    </lineage>
</organism>
<name>A0ACB7TJ36_HYAAI</name>
<protein>
    <submittedName>
        <fullName evidence="1">Uncharacterized protein</fullName>
    </submittedName>
</protein>
<accession>A0ACB7TJ36</accession>
<evidence type="ECO:0000313" key="2">
    <source>
        <dbReference type="Proteomes" id="UP000821845"/>
    </source>
</evidence>
<dbReference type="Proteomes" id="UP000821845">
    <property type="component" value="Chromosome 1"/>
</dbReference>